<proteinExistence type="predicted"/>
<organism evidence="1 2">
    <name type="scientific">Curvularia kusanoi</name>
    <name type="common">Cochliobolus kusanoi</name>
    <dbReference type="NCBI Taxonomy" id="90978"/>
    <lineage>
        <taxon>Eukaryota</taxon>
        <taxon>Fungi</taxon>
        <taxon>Dikarya</taxon>
        <taxon>Ascomycota</taxon>
        <taxon>Pezizomycotina</taxon>
        <taxon>Dothideomycetes</taxon>
        <taxon>Pleosporomycetidae</taxon>
        <taxon>Pleosporales</taxon>
        <taxon>Pleosporineae</taxon>
        <taxon>Pleosporaceae</taxon>
        <taxon>Curvularia</taxon>
    </lineage>
</organism>
<sequence>MATQLIGCLHKIEQLGTLVGHRDLGLEIYTPTRAVHETKFCLHRVITSWRIHINAPETLPRISCICSLSTQYGTALEYDDTPNLLFRKLDLRVLLNVAAQLPNLQGLNCNIGGDEFVKGLDVEEARYSL</sequence>
<keyword evidence="2" id="KW-1185">Reference proteome</keyword>
<dbReference type="EMBL" id="SWKU01000017">
    <property type="protein sequence ID" value="KAF2999457.1"/>
    <property type="molecule type" value="Genomic_DNA"/>
</dbReference>
<name>A0A9P4TB78_CURKU</name>
<gene>
    <name evidence="1" type="ORF">E8E13_008053</name>
</gene>
<dbReference type="Proteomes" id="UP000801428">
    <property type="component" value="Unassembled WGS sequence"/>
</dbReference>
<comment type="caution">
    <text evidence="1">The sequence shown here is derived from an EMBL/GenBank/DDBJ whole genome shotgun (WGS) entry which is preliminary data.</text>
</comment>
<dbReference type="OrthoDB" id="5985073at2759"/>
<dbReference type="AlphaFoldDB" id="A0A9P4TB78"/>
<protein>
    <submittedName>
        <fullName evidence="1">Uncharacterized protein</fullName>
    </submittedName>
</protein>
<evidence type="ECO:0000313" key="1">
    <source>
        <dbReference type="EMBL" id="KAF2999457.1"/>
    </source>
</evidence>
<evidence type="ECO:0000313" key="2">
    <source>
        <dbReference type="Proteomes" id="UP000801428"/>
    </source>
</evidence>
<accession>A0A9P4TB78</accession>
<reference evidence="1" key="1">
    <citation type="submission" date="2019-04" db="EMBL/GenBank/DDBJ databases">
        <title>Sequencing of skin fungus with MAO and IRED activity.</title>
        <authorList>
            <person name="Marsaioli A.J."/>
            <person name="Bonatto J.M.C."/>
            <person name="Reis Junior O."/>
        </authorList>
    </citation>
    <scope>NUCLEOTIDE SEQUENCE</scope>
    <source>
        <strain evidence="1">30M1</strain>
    </source>
</reference>